<evidence type="ECO:0000256" key="1">
    <source>
        <dbReference type="SAM" id="MobiDB-lite"/>
    </source>
</evidence>
<protein>
    <submittedName>
        <fullName evidence="2">Uncharacterized protein</fullName>
    </submittedName>
</protein>
<sequence length="184" mass="21098">MATEGLQEIYNNVNAIRNGNHFVSLTFFRGMAFSQVEGAEFCRLARPFIAIIASRIVLLFEQSKPFRPYQPDQPCRVPHRPAHVRNGAKDGTTLDLGREESEDDRAFSLLACLVYPDERTIDLASVDHMMDFSYPYFSKARILQLSEDLTHARTRLVREEHPMDYTDRPVCVLLPYRHGPDQPG</sequence>
<dbReference type="Proteomes" id="UP000266723">
    <property type="component" value="Unassembled WGS sequence"/>
</dbReference>
<evidence type="ECO:0000313" key="2">
    <source>
        <dbReference type="EMBL" id="KAF3551284.1"/>
    </source>
</evidence>
<reference evidence="2 3" key="1">
    <citation type="journal article" date="2020" name="BMC Genomics">
        <title>Intraspecific diversification of the crop wild relative Brassica cretica Lam. using demographic model selection.</title>
        <authorList>
            <person name="Kioukis A."/>
            <person name="Michalopoulou V.A."/>
            <person name="Briers L."/>
            <person name="Pirintsos S."/>
            <person name="Studholme D.J."/>
            <person name="Pavlidis P."/>
            <person name="Sarris P.F."/>
        </authorList>
    </citation>
    <scope>NUCLEOTIDE SEQUENCE [LARGE SCALE GENOMIC DNA]</scope>
    <source>
        <strain evidence="3">cv. PFS-1207/04</strain>
    </source>
</reference>
<comment type="caution">
    <text evidence="2">The sequence shown here is derived from an EMBL/GenBank/DDBJ whole genome shotgun (WGS) entry which is preliminary data.</text>
</comment>
<gene>
    <name evidence="2" type="ORF">DY000_02007411</name>
</gene>
<dbReference type="EMBL" id="QGKV02000832">
    <property type="protein sequence ID" value="KAF3551284.1"/>
    <property type="molecule type" value="Genomic_DNA"/>
</dbReference>
<keyword evidence="3" id="KW-1185">Reference proteome</keyword>
<evidence type="ECO:0000313" key="3">
    <source>
        <dbReference type="Proteomes" id="UP000266723"/>
    </source>
</evidence>
<name>A0ABQ7CH68_BRACR</name>
<organism evidence="2 3">
    <name type="scientific">Brassica cretica</name>
    <name type="common">Mustard</name>
    <dbReference type="NCBI Taxonomy" id="69181"/>
    <lineage>
        <taxon>Eukaryota</taxon>
        <taxon>Viridiplantae</taxon>
        <taxon>Streptophyta</taxon>
        <taxon>Embryophyta</taxon>
        <taxon>Tracheophyta</taxon>
        <taxon>Spermatophyta</taxon>
        <taxon>Magnoliopsida</taxon>
        <taxon>eudicotyledons</taxon>
        <taxon>Gunneridae</taxon>
        <taxon>Pentapetalae</taxon>
        <taxon>rosids</taxon>
        <taxon>malvids</taxon>
        <taxon>Brassicales</taxon>
        <taxon>Brassicaceae</taxon>
        <taxon>Brassiceae</taxon>
        <taxon>Brassica</taxon>
    </lineage>
</organism>
<accession>A0ABQ7CH68</accession>
<feature type="region of interest" description="Disordered" evidence="1">
    <location>
        <begin position="70"/>
        <end position="95"/>
    </location>
</feature>
<proteinExistence type="predicted"/>